<gene>
    <name evidence="2" type="ORF">LCGC14_0771200</name>
</gene>
<dbReference type="NCBIfam" id="NF011465">
    <property type="entry name" value="PRK14886.1-1"/>
    <property type="match status" value="1"/>
</dbReference>
<dbReference type="EMBL" id="LAZR01001950">
    <property type="protein sequence ID" value="KKN36686.1"/>
    <property type="molecule type" value="Genomic_DNA"/>
</dbReference>
<proteinExistence type="inferred from homology"/>
<dbReference type="Gene3D" id="3.30.2380.10">
    <property type="entry name" value="CGI121/TPRKB"/>
    <property type="match status" value="1"/>
</dbReference>
<organism evidence="2">
    <name type="scientific">marine sediment metagenome</name>
    <dbReference type="NCBI Taxonomy" id="412755"/>
    <lineage>
        <taxon>unclassified sequences</taxon>
        <taxon>metagenomes</taxon>
        <taxon>ecological metagenomes</taxon>
    </lineage>
</organism>
<accession>A0A0F9SIB0</accession>
<reference evidence="2" key="1">
    <citation type="journal article" date="2015" name="Nature">
        <title>Complex archaea that bridge the gap between prokaryotes and eukaryotes.</title>
        <authorList>
            <person name="Spang A."/>
            <person name="Saw J.H."/>
            <person name="Jorgensen S.L."/>
            <person name="Zaremba-Niedzwiedzka K."/>
            <person name="Martijn J."/>
            <person name="Lind A.E."/>
            <person name="van Eijk R."/>
            <person name="Schleper C."/>
            <person name="Guy L."/>
            <person name="Ettema T.J."/>
        </authorList>
    </citation>
    <scope>NUCLEOTIDE SEQUENCE</scope>
</reference>
<dbReference type="AlphaFoldDB" id="A0A0F9SIB0"/>
<sequence length="223" mass="26053">MIEKKFNIKEINLKYFVGISQIKFKSDQSIHNKANFKEKSLLDQFFKTINKNHDQYHYSSIQFMKDIYILNQDHIFTACYYVERAFNKKLNISSKKEIELLLYMSTYRQISKSIQTFGIDSSDLSKGKLLYCIISSSNNLNAINDNILQNLKAKEEPLTINIVSDEKFNLIKEFYEISENQIKCVLKSYGIDSNIGNLKLNFKYSALLDLICEKMVLLSLENT</sequence>
<protein>
    <submittedName>
        <fullName evidence="2">Uncharacterized protein</fullName>
    </submittedName>
</protein>
<dbReference type="Pfam" id="PF08617">
    <property type="entry name" value="CGI-121"/>
    <property type="match status" value="1"/>
</dbReference>
<comment type="similarity">
    <text evidence="1">Belongs to the CGI121/TPRKB family.</text>
</comment>
<evidence type="ECO:0000256" key="1">
    <source>
        <dbReference type="ARBA" id="ARBA00005546"/>
    </source>
</evidence>
<comment type="caution">
    <text evidence="2">The sequence shown here is derived from an EMBL/GenBank/DDBJ whole genome shotgun (WGS) entry which is preliminary data.</text>
</comment>
<dbReference type="SUPFAM" id="SSF143870">
    <property type="entry name" value="PF0523-like"/>
    <property type="match status" value="1"/>
</dbReference>
<dbReference type="InterPro" id="IPR013926">
    <property type="entry name" value="CGI121/TPRKB"/>
</dbReference>
<name>A0A0F9SIB0_9ZZZZ</name>
<evidence type="ECO:0000313" key="2">
    <source>
        <dbReference type="EMBL" id="KKN36686.1"/>
    </source>
</evidence>
<dbReference type="InterPro" id="IPR036504">
    <property type="entry name" value="CGI121/TPRKB_sf"/>
</dbReference>